<keyword evidence="4" id="KW-1185">Reference proteome</keyword>
<keyword evidence="1" id="KW-0472">Membrane</keyword>
<keyword evidence="1" id="KW-0812">Transmembrane</keyword>
<sequence length="281" mass="31509">MTSFRKSAQGLHYAVAGDVESIGCSTAAAGGGRLLTNKLLRQGLCAALIMMGLVAGFYCLYLSSIDRRSTLLEVMQCTHDVFVEHGVTYFLDYGSLLGAVRHKGFIPWDGTDDLDVGVLVSETEKIYALGPQIARRCGNHMIHRSDVALLPGLTAFVIKRGAFRIFYNRITPIYIDLADYEPIESPLPRTPATAAEVVNNNEEEDGSEIVVLTDRHYPELHFRFPLDKLLPVRECEFEGRTFHCPHDADFVLTQQYGPDWRTPKKNFVSADHQKEIKEMQN</sequence>
<dbReference type="OMA" id="CNERILS"/>
<protein>
    <submittedName>
        <fullName evidence="3">LICD family protein</fullName>
    </submittedName>
</protein>
<proteinExistence type="predicted"/>
<dbReference type="InterPro" id="IPR007074">
    <property type="entry name" value="LicD/FKTN/FKRP_NTP_transf"/>
</dbReference>
<evidence type="ECO:0000256" key="1">
    <source>
        <dbReference type="SAM" id="Phobius"/>
    </source>
</evidence>
<feature type="transmembrane region" description="Helical" evidence="1">
    <location>
        <begin position="43"/>
        <end position="63"/>
    </location>
</feature>
<dbReference type="AlphaFoldDB" id="L8HAP3"/>
<evidence type="ECO:0000313" key="4">
    <source>
        <dbReference type="Proteomes" id="UP000011083"/>
    </source>
</evidence>
<dbReference type="PANTHER" id="PTHR43404">
    <property type="entry name" value="LIPOPOLYSACCHARIDE CHOLINEPHOSPHOTRANSFERASE LICD"/>
    <property type="match status" value="1"/>
</dbReference>
<dbReference type="RefSeq" id="XP_004367516.1">
    <property type="nucleotide sequence ID" value="XM_004367459.1"/>
</dbReference>
<feature type="domain" description="LicD/FKTN/FKRP nucleotidyltransferase" evidence="2">
    <location>
        <begin position="84"/>
        <end position="134"/>
    </location>
</feature>
<organism evidence="3 4">
    <name type="scientific">Acanthamoeba castellanii (strain ATCC 30010 / Neff)</name>
    <dbReference type="NCBI Taxonomy" id="1257118"/>
    <lineage>
        <taxon>Eukaryota</taxon>
        <taxon>Amoebozoa</taxon>
        <taxon>Discosea</taxon>
        <taxon>Longamoebia</taxon>
        <taxon>Centramoebida</taxon>
        <taxon>Acanthamoebidae</taxon>
        <taxon>Acanthamoeba</taxon>
    </lineage>
</organism>
<dbReference type="EMBL" id="KB007885">
    <property type="protein sequence ID" value="ELR22260.1"/>
    <property type="molecule type" value="Genomic_DNA"/>
</dbReference>
<accession>L8HAP3</accession>
<keyword evidence="1" id="KW-1133">Transmembrane helix</keyword>
<dbReference type="Pfam" id="PF04991">
    <property type="entry name" value="LicD"/>
    <property type="match status" value="1"/>
</dbReference>
<reference evidence="3 4" key="1">
    <citation type="journal article" date="2013" name="Genome Biol.">
        <title>Genome of Acanthamoeba castellanii highlights extensive lateral gene transfer and early evolution of tyrosine kinase signaling.</title>
        <authorList>
            <person name="Clarke M."/>
            <person name="Lohan A.J."/>
            <person name="Liu B."/>
            <person name="Lagkouvardos I."/>
            <person name="Roy S."/>
            <person name="Zafar N."/>
            <person name="Bertelli C."/>
            <person name="Schilde C."/>
            <person name="Kianianmomeni A."/>
            <person name="Burglin T.R."/>
            <person name="Frech C."/>
            <person name="Turcotte B."/>
            <person name="Kopec K.O."/>
            <person name="Synnott J.M."/>
            <person name="Choo C."/>
            <person name="Paponov I."/>
            <person name="Finkler A."/>
            <person name="Soon Heng Tan C."/>
            <person name="Hutchins A.P."/>
            <person name="Weinmeier T."/>
            <person name="Rattei T."/>
            <person name="Chu J.S."/>
            <person name="Gimenez G."/>
            <person name="Irimia M."/>
            <person name="Rigden D.J."/>
            <person name="Fitzpatrick D.A."/>
            <person name="Lorenzo-Morales J."/>
            <person name="Bateman A."/>
            <person name="Chiu C.H."/>
            <person name="Tang P."/>
            <person name="Hegemann P."/>
            <person name="Fromm H."/>
            <person name="Raoult D."/>
            <person name="Greub G."/>
            <person name="Miranda-Saavedra D."/>
            <person name="Chen N."/>
            <person name="Nash P."/>
            <person name="Ginger M.L."/>
            <person name="Horn M."/>
            <person name="Schaap P."/>
            <person name="Caler L."/>
            <person name="Loftus B."/>
        </authorList>
    </citation>
    <scope>NUCLEOTIDE SEQUENCE [LARGE SCALE GENOMIC DNA]</scope>
    <source>
        <strain evidence="3 4">Neff</strain>
    </source>
</reference>
<dbReference type="STRING" id="1257118.L8HAP3"/>
<evidence type="ECO:0000313" key="3">
    <source>
        <dbReference type="EMBL" id="ELR22260.1"/>
    </source>
</evidence>
<dbReference type="GO" id="GO:0009100">
    <property type="term" value="P:glycoprotein metabolic process"/>
    <property type="evidence" value="ECO:0007669"/>
    <property type="project" value="UniProtKB-ARBA"/>
</dbReference>
<dbReference type="VEuPathDB" id="AmoebaDB:ACA1_251310"/>
<name>L8HAP3_ACACF</name>
<dbReference type="InterPro" id="IPR052942">
    <property type="entry name" value="LPS_cholinephosphotransferase"/>
</dbReference>
<dbReference type="Proteomes" id="UP000011083">
    <property type="component" value="Unassembled WGS sequence"/>
</dbReference>
<dbReference type="GeneID" id="14923188"/>
<evidence type="ECO:0000259" key="2">
    <source>
        <dbReference type="Pfam" id="PF04991"/>
    </source>
</evidence>
<dbReference type="KEGG" id="acan:ACA1_251310"/>
<dbReference type="OrthoDB" id="161703at2759"/>
<dbReference type="PANTHER" id="PTHR43404:SF1">
    <property type="entry name" value="MNN4P"/>
    <property type="match status" value="1"/>
</dbReference>
<gene>
    <name evidence="3" type="ORF">ACA1_251310</name>
</gene>